<feature type="domain" description="RNase H type-1" evidence="1">
    <location>
        <begin position="322"/>
        <end position="423"/>
    </location>
</feature>
<dbReference type="Proteomes" id="UP000288805">
    <property type="component" value="Unassembled WGS sequence"/>
</dbReference>
<comment type="caution">
    <text evidence="2">The sequence shown here is derived from an EMBL/GenBank/DDBJ whole genome shotgun (WGS) entry which is preliminary data.</text>
</comment>
<dbReference type="AlphaFoldDB" id="A0A438FBD8"/>
<sequence length="446" mass="49873">MLGKQGWNLITKPDSLIARLLKARYYRSGDFLSTRLGHNLSFTWKGLWSSRAILLKGSRWRIGDGCSIDVWNNPWLRDAENFKVETPIIHDLAHLKVHDLWIHDCKEWDVELLREIFSPRDAQAIASIPLSSKSPPDSLIWHWDNHGNYMVKSGYRIARWISLHGNLPSRPVAWNMLWDLSIPPKTKLCLWRACKGCLPTRSALCAQGMPVTDTNLRLIQPMIITLEGGSKHPLQFSRDIPLLKLPLKLQVDLIPSVNGASSSLDWFFMFPTNVDKEVVGRVGSIIWDWLDARLGSDQKLSNGNANTQVKWSKPSPGMLKCNVDAAIFSEHQTIGLGMILRNEFGSIIGCYSKVVNGVSSRKEAEALGLREAARWLLELHVSNVIVELDVKGVYDAFYSKALDRQANATADALTKAASSFASPSFWRDASPLLGAILASDVSISSH</sequence>
<evidence type="ECO:0000313" key="3">
    <source>
        <dbReference type="Proteomes" id="UP000288805"/>
    </source>
</evidence>
<dbReference type="GO" id="GO:0004523">
    <property type="term" value="F:RNA-DNA hybrid ribonuclease activity"/>
    <property type="evidence" value="ECO:0007669"/>
    <property type="project" value="InterPro"/>
</dbReference>
<dbReference type="GO" id="GO:0003676">
    <property type="term" value="F:nucleic acid binding"/>
    <property type="evidence" value="ECO:0007669"/>
    <property type="project" value="InterPro"/>
</dbReference>
<dbReference type="Gene3D" id="3.30.420.10">
    <property type="entry name" value="Ribonuclease H-like superfamily/Ribonuclease H"/>
    <property type="match status" value="1"/>
</dbReference>
<proteinExistence type="predicted"/>
<accession>A0A438FBD8</accession>
<organism evidence="2 3">
    <name type="scientific">Vitis vinifera</name>
    <name type="common">Grape</name>
    <dbReference type="NCBI Taxonomy" id="29760"/>
    <lineage>
        <taxon>Eukaryota</taxon>
        <taxon>Viridiplantae</taxon>
        <taxon>Streptophyta</taxon>
        <taxon>Embryophyta</taxon>
        <taxon>Tracheophyta</taxon>
        <taxon>Spermatophyta</taxon>
        <taxon>Magnoliopsida</taxon>
        <taxon>eudicotyledons</taxon>
        <taxon>Gunneridae</taxon>
        <taxon>Pentapetalae</taxon>
        <taxon>rosids</taxon>
        <taxon>Vitales</taxon>
        <taxon>Vitaceae</taxon>
        <taxon>Viteae</taxon>
        <taxon>Vitis</taxon>
    </lineage>
</organism>
<dbReference type="EMBL" id="QGNW01001057">
    <property type="protein sequence ID" value="RVW57302.1"/>
    <property type="molecule type" value="Genomic_DNA"/>
</dbReference>
<reference evidence="2 3" key="1">
    <citation type="journal article" date="2018" name="PLoS Genet.">
        <title>Population sequencing reveals clonal diversity and ancestral inbreeding in the grapevine cultivar Chardonnay.</title>
        <authorList>
            <person name="Roach M.J."/>
            <person name="Johnson D.L."/>
            <person name="Bohlmann J."/>
            <person name="van Vuuren H.J."/>
            <person name="Jones S.J."/>
            <person name="Pretorius I.S."/>
            <person name="Schmidt S.A."/>
            <person name="Borneman A.R."/>
        </authorList>
    </citation>
    <scope>NUCLEOTIDE SEQUENCE [LARGE SCALE GENOMIC DNA]</scope>
    <source>
        <strain evidence="3">cv. Chardonnay</strain>
        <tissue evidence="2">Leaf</tissue>
    </source>
</reference>
<dbReference type="Pfam" id="PF13456">
    <property type="entry name" value="RVT_3"/>
    <property type="match status" value="1"/>
</dbReference>
<dbReference type="InterPro" id="IPR044730">
    <property type="entry name" value="RNase_H-like_dom_plant"/>
</dbReference>
<evidence type="ECO:0000259" key="1">
    <source>
        <dbReference type="Pfam" id="PF13456"/>
    </source>
</evidence>
<dbReference type="PANTHER" id="PTHR47074:SF54">
    <property type="entry name" value="RNASE H TYPE-1 DOMAIN-CONTAINING PROTEIN"/>
    <property type="match status" value="1"/>
</dbReference>
<dbReference type="CDD" id="cd06222">
    <property type="entry name" value="RNase_H_like"/>
    <property type="match status" value="1"/>
</dbReference>
<dbReference type="InterPro" id="IPR036397">
    <property type="entry name" value="RNaseH_sf"/>
</dbReference>
<evidence type="ECO:0000313" key="2">
    <source>
        <dbReference type="EMBL" id="RVW57302.1"/>
    </source>
</evidence>
<gene>
    <name evidence="2" type="ORF">CK203_079246</name>
</gene>
<dbReference type="InterPro" id="IPR002156">
    <property type="entry name" value="RNaseH_domain"/>
</dbReference>
<protein>
    <recommendedName>
        <fullName evidence="1">RNase H type-1 domain-containing protein</fullName>
    </recommendedName>
</protein>
<dbReference type="InterPro" id="IPR052929">
    <property type="entry name" value="RNase_H-like_EbsB-rel"/>
</dbReference>
<dbReference type="PANTHER" id="PTHR47074">
    <property type="entry name" value="BNAC02G40300D PROTEIN"/>
    <property type="match status" value="1"/>
</dbReference>
<name>A0A438FBD8_VITVI</name>